<accession>A0A1H6G8G0</accession>
<feature type="region of interest" description="Disordered" evidence="1">
    <location>
        <begin position="176"/>
        <end position="286"/>
    </location>
</feature>
<protein>
    <submittedName>
        <fullName evidence="2">Carboxypeptidase regulatory-like domain-containing protein</fullName>
    </submittedName>
</protein>
<dbReference type="Gene3D" id="2.60.40.1120">
    <property type="entry name" value="Carboxypeptidase-like, regulatory domain"/>
    <property type="match status" value="1"/>
</dbReference>
<evidence type="ECO:0000256" key="1">
    <source>
        <dbReference type="SAM" id="MobiDB-lite"/>
    </source>
</evidence>
<feature type="compositionally biased region" description="Acidic residues" evidence="1">
    <location>
        <begin position="33"/>
        <end position="75"/>
    </location>
</feature>
<evidence type="ECO:0000313" key="3">
    <source>
        <dbReference type="Proteomes" id="UP000199112"/>
    </source>
</evidence>
<proteinExistence type="predicted"/>
<dbReference type="InterPro" id="IPR008969">
    <property type="entry name" value="CarboxyPept-like_regulatory"/>
</dbReference>
<sequence length="354" mass="38974">MTERLVNLNRREFGTVAGVSLSSILAGCSASDDNSDDDDGNGDENEDIGEEFDNDSNAEGSDTETDEDGEEEMHEDESIPGQILLSDDAIDHIDVVQHAFSWLGEPSSDQCHVHIMLENTSDAELIVDMEARIFDEDGTDLSSTREIGVTGPEPGEDDAVYSFELDNCEETAEYRLDISNLEVTDDSTEEEDSVEETDDSDERAQEDERDGGDEEPDDENEEAEDEDEDVESEDEDESTEQDEADDDDDEQVDGEDDSADEEDENDVVAGTHTLRVTVQDGDGDPIDHAIVGITEGNSDGWSETQNVDNQGQTEFGIEAGEYTLIAEAEGYPTLEREIESDTNVEYTLTLRTND</sequence>
<organism evidence="2 3">
    <name type="scientific">Natronorubrum sediminis</name>
    <dbReference type="NCBI Taxonomy" id="640943"/>
    <lineage>
        <taxon>Archaea</taxon>
        <taxon>Methanobacteriati</taxon>
        <taxon>Methanobacteriota</taxon>
        <taxon>Stenosarchaea group</taxon>
        <taxon>Halobacteria</taxon>
        <taxon>Halobacteriales</taxon>
        <taxon>Natrialbaceae</taxon>
        <taxon>Natronorubrum</taxon>
    </lineage>
</organism>
<dbReference type="GO" id="GO:0004180">
    <property type="term" value="F:carboxypeptidase activity"/>
    <property type="evidence" value="ECO:0007669"/>
    <property type="project" value="UniProtKB-KW"/>
</dbReference>
<dbReference type="Proteomes" id="UP000199112">
    <property type="component" value="Unassembled WGS sequence"/>
</dbReference>
<evidence type="ECO:0000313" key="2">
    <source>
        <dbReference type="EMBL" id="SEH18145.1"/>
    </source>
</evidence>
<feature type="region of interest" description="Disordered" evidence="1">
    <location>
        <begin position="27"/>
        <end position="78"/>
    </location>
</feature>
<feature type="compositionally biased region" description="Acidic residues" evidence="1">
    <location>
        <begin position="183"/>
        <end position="266"/>
    </location>
</feature>
<reference evidence="3" key="1">
    <citation type="submission" date="2016-10" db="EMBL/GenBank/DDBJ databases">
        <authorList>
            <person name="Varghese N."/>
            <person name="Submissions S."/>
        </authorList>
    </citation>
    <scope>NUCLEOTIDE SEQUENCE [LARGE SCALE GENOMIC DNA]</scope>
    <source>
        <strain evidence="3">CGMCC 1.8981</strain>
    </source>
</reference>
<gene>
    <name evidence="2" type="ORF">SAMN04487967_3683</name>
</gene>
<keyword evidence="2" id="KW-0121">Carboxypeptidase</keyword>
<dbReference type="PROSITE" id="PS51257">
    <property type="entry name" value="PROKAR_LIPOPROTEIN"/>
    <property type="match status" value="1"/>
</dbReference>
<keyword evidence="2" id="KW-0645">Protease</keyword>
<dbReference type="SUPFAM" id="SSF49464">
    <property type="entry name" value="Carboxypeptidase regulatory domain-like"/>
    <property type="match status" value="1"/>
</dbReference>
<keyword evidence="3" id="KW-1185">Reference proteome</keyword>
<name>A0A1H6G8G0_9EURY</name>
<keyword evidence="2" id="KW-0378">Hydrolase</keyword>
<dbReference type="EMBL" id="FNWL01000006">
    <property type="protein sequence ID" value="SEH18145.1"/>
    <property type="molecule type" value="Genomic_DNA"/>
</dbReference>
<dbReference type="AlphaFoldDB" id="A0A1H6G8G0"/>